<dbReference type="InterPro" id="IPR005467">
    <property type="entry name" value="His_kinase_dom"/>
</dbReference>
<dbReference type="PROSITE" id="PS50110">
    <property type="entry name" value="RESPONSE_REGULATORY"/>
    <property type="match status" value="1"/>
</dbReference>
<dbReference type="InterPro" id="IPR011006">
    <property type="entry name" value="CheY-like_superfamily"/>
</dbReference>
<dbReference type="CDD" id="cd18161">
    <property type="entry name" value="REC_hyHK_blue-like"/>
    <property type="match status" value="1"/>
</dbReference>
<dbReference type="CDD" id="cd00082">
    <property type="entry name" value="HisKA"/>
    <property type="match status" value="1"/>
</dbReference>
<dbReference type="SMART" id="SM00387">
    <property type="entry name" value="HATPase_c"/>
    <property type="match status" value="1"/>
</dbReference>
<dbReference type="SUPFAM" id="SSF47384">
    <property type="entry name" value="Homodimeric domain of signal transducing histidine kinase"/>
    <property type="match status" value="1"/>
</dbReference>
<evidence type="ECO:0000256" key="1">
    <source>
        <dbReference type="ARBA" id="ARBA00000085"/>
    </source>
</evidence>
<dbReference type="Pfam" id="PF00072">
    <property type="entry name" value="Response_reg"/>
    <property type="match status" value="1"/>
</dbReference>
<keyword evidence="3 4" id="KW-0597">Phosphoprotein</keyword>
<reference evidence="9 10" key="1">
    <citation type="submission" date="2020-08" db="EMBL/GenBank/DDBJ databases">
        <title>Genomic Encyclopedia of Type Strains, Phase IV (KMG-IV): sequencing the most valuable type-strain genomes for metagenomic binning, comparative biology and taxonomic classification.</title>
        <authorList>
            <person name="Goeker M."/>
        </authorList>
    </citation>
    <scope>NUCLEOTIDE SEQUENCE [LARGE SCALE GENOMIC DNA]</scope>
    <source>
        <strain evidence="9 10">DSM 26736</strain>
    </source>
</reference>
<dbReference type="InterPro" id="IPR001789">
    <property type="entry name" value="Sig_transdc_resp-reg_receiver"/>
</dbReference>
<protein>
    <recommendedName>
        <fullName evidence="2">histidine kinase</fullName>
        <ecNumber evidence="2">2.7.13.3</ecNumber>
    </recommendedName>
</protein>
<dbReference type="SUPFAM" id="SSF55874">
    <property type="entry name" value="ATPase domain of HSP90 chaperone/DNA topoisomerase II/histidine kinase"/>
    <property type="match status" value="1"/>
</dbReference>
<dbReference type="GO" id="GO:0000155">
    <property type="term" value="F:phosphorelay sensor kinase activity"/>
    <property type="evidence" value="ECO:0007669"/>
    <property type="project" value="InterPro"/>
</dbReference>
<dbReference type="InterPro" id="IPR036890">
    <property type="entry name" value="HATPase_C_sf"/>
</dbReference>
<dbReference type="PROSITE" id="PS50112">
    <property type="entry name" value="PAS"/>
    <property type="match status" value="1"/>
</dbReference>
<organism evidence="9 10">
    <name type="scientific">Sphingomonas xinjiangensis</name>
    <dbReference type="NCBI Taxonomy" id="643568"/>
    <lineage>
        <taxon>Bacteria</taxon>
        <taxon>Pseudomonadati</taxon>
        <taxon>Pseudomonadota</taxon>
        <taxon>Alphaproteobacteria</taxon>
        <taxon>Sphingomonadales</taxon>
        <taxon>Sphingomonadaceae</taxon>
        <taxon>Sphingomonas</taxon>
    </lineage>
</organism>
<evidence type="ECO:0000256" key="3">
    <source>
        <dbReference type="ARBA" id="ARBA00022553"/>
    </source>
</evidence>
<dbReference type="EC" id="2.7.13.3" evidence="2"/>
<feature type="modified residue" description="4-aspartylphosphate" evidence="4">
    <location>
        <position position="431"/>
    </location>
</feature>
<feature type="domain" description="Response regulatory" evidence="6">
    <location>
        <begin position="381"/>
        <end position="497"/>
    </location>
</feature>
<proteinExistence type="predicted"/>
<name>A0A840YSI3_9SPHN</name>
<dbReference type="Pfam" id="PF00512">
    <property type="entry name" value="HisKA"/>
    <property type="match status" value="1"/>
</dbReference>
<dbReference type="SMART" id="SM00086">
    <property type="entry name" value="PAC"/>
    <property type="match status" value="1"/>
</dbReference>
<dbReference type="SUPFAM" id="SSF52172">
    <property type="entry name" value="CheY-like"/>
    <property type="match status" value="1"/>
</dbReference>
<dbReference type="InterPro" id="IPR035965">
    <property type="entry name" value="PAS-like_dom_sf"/>
</dbReference>
<dbReference type="InterPro" id="IPR003594">
    <property type="entry name" value="HATPase_dom"/>
</dbReference>
<dbReference type="Gene3D" id="2.10.70.100">
    <property type="match status" value="1"/>
</dbReference>
<dbReference type="Gene3D" id="1.10.287.130">
    <property type="match status" value="1"/>
</dbReference>
<dbReference type="NCBIfam" id="TIGR00229">
    <property type="entry name" value="sensory_box"/>
    <property type="match status" value="1"/>
</dbReference>
<dbReference type="Gene3D" id="3.40.50.2300">
    <property type="match status" value="1"/>
</dbReference>
<dbReference type="SMART" id="SM00388">
    <property type="entry name" value="HisKA"/>
    <property type="match status" value="1"/>
</dbReference>
<feature type="domain" description="PAS" evidence="7">
    <location>
        <begin position="1"/>
        <end position="40"/>
    </location>
</feature>
<dbReference type="PRINTS" id="PR00344">
    <property type="entry name" value="BCTRLSENSOR"/>
</dbReference>
<keyword evidence="10" id="KW-1185">Reference proteome</keyword>
<feature type="domain" description="PAC" evidence="8">
    <location>
        <begin position="44"/>
        <end position="96"/>
    </location>
</feature>
<dbReference type="PROSITE" id="PS50109">
    <property type="entry name" value="HIS_KIN"/>
    <property type="match status" value="1"/>
</dbReference>
<dbReference type="Pfam" id="PF02518">
    <property type="entry name" value="HATPase_c"/>
    <property type="match status" value="1"/>
</dbReference>
<comment type="catalytic activity">
    <reaction evidence="1">
        <text>ATP + protein L-histidine = ADP + protein N-phospho-L-histidine.</text>
        <dbReference type="EC" id="2.7.13.3"/>
    </reaction>
</comment>
<gene>
    <name evidence="9" type="ORF">FHT02_003906</name>
</gene>
<dbReference type="CDD" id="cd00130">
    <property type="entry name" value="PAS"/>
    <property type="match status" value="1"/>
</dbReference>
<dbReference type="InterPro" id="IPR000700">
    <property type="entry name" value="PAS-assoc_C"/>
</dbReference>
<evidence type="ECO:0000259" key="5">
    <source>
        <dbReference type="PROSITE" id="PS50109"/>
    </source>
</evidence>
<dbReference type="InterPro" id="IPR003661">
    <property type="entry name" value="HisK_dim/P_dom"/>
</dbReference>
<dbReference type="InterPro" id="IPR036097">
    <property type="entry name" value="HisK_dim/P_sf"/>
</dbReference>
<accession>A0A840YSI3</accession>
<dbReference type="PANTHER" id="PTHR43065">
    <property type="entry name" value="SENSOR HISTIDINE KINASE"/>
    <property type="match status" value="1"/>
</dbReference>
<comment type="caution">
    <text evidence="9">The sequence shown here is derived from an EMBL/GenBank/DDBJ whole genome shotgun (WGS) entry which is preliminary data.</text>
</comment>
<dbReference type="EMBL" id="JACIJF010000021">
    <property type="protein sequence ID" value="MBB5712646.1"/>
    <property type="molecule type" value="Genomic_DNA"/>
</dbReference>
<dbReference type="PANTHER" id="PTHR43065:SF42">
    <property type="entry name" value="TWO-COMPONENT SENSOR PPRA"/>
    <property type="match status" value="1"/>
</dbReference>
<evidence type="ECO:0000256" key="2">
    <source>
        <dbReference type="ARBA" id="ARBA00012438"/>
    </source>
</evidence>
<evidence type="ECO:0000256" key="4">
    <source>
        <dbReference type="PROSITE-ProRule" id="PRU00169"/>
    </source>
</evidence>
<evidence type="ECO:0000259" key="6">
    <source>
        <dbReference type="PROSITE" id="PS50110"/>
    </source>
</evidence>
<dbReference type="InterPro" id="IPR004358">
    <property type="entry name" value="Sig_transdc_His_kin-like_C"/>
</dbReference>
<evidence type="ECO:0000313" key="10">
    <source>
        <dbReference type="Proteomes" id="UP000527143"/>
    </source>
</evidence>
<dbReference type="SUPFAM" id="SSF55785">
    <property type="entry name" value="PYP-like sensor domain (PAS domain)"/>
    <property type="match status" value="1"/>
</dbReference>
<dbReference type="Proteomes" id="UP000527143">
    <property type="component" value="Unassembled WGS sequence"/>
</dbReference>
<dbReference type="Pfam" id="PF08447">
    <property type="entry name" value="PAS_3"/>
    <property type="match status" value="1"/>
</dbReference>
<evidence type="ECO:0000313" key="9">
    <source>
        <dbReference type="EMBL" id="MBB5712646.1"/>
    </source>
</evidence>
<dbReference type="InterPro" id="IPR013655">
    <property type="entry name" value="PAS_fold_3"/>
</dbReference>
<evidence type="ECO:0000259" key="7">
    <source>
        <dbReference type="PROSITE" id="PS50112"/>
    </source>
</evidence>
<dbReference type="InterPro" id="IPR000014">
    <property type="entry name" value="PAS"/>
</dbReference>
<dbReference type="Gene3D" id="3.30.565.10">
    <property type="entry name" value="Histidine kinase-like ATPase, C-terminal domain"/>
    <property type="match status" value="1"/>
</dbReference>
<dbReference type="CDD" id="cd16919">
    <property type="entry name" value="HATPase_CckA-like"/>
    <property type="match status" value="1"/>
</dbReference>
<dbReference type="PROSITE" id="PS50113">
    <property type="entry name" value="PAC"/>
    <property type="match status" value="1"/>
</dbReference>
<dbReference type="Gene3D" id="3.30.450.20">
    <property type="entry name" value="PAS domain"/>
    <property type="match status" value="1"/>
</dbReference>
<dbReference type="InterPro" id="IPR001610">
    <property type="entry name" value="PAC"/>
</dbReference>
<sequence length="499" mass="54001">MLFGYDEQQIEPTGTWWLENIHPEDRSAVDRAIHAVIESDGEHWAAEYRFRREDGKYADVFDRGHVFRDAQGKAVRMIGAMLDLTERKRSENALRELNDTLETRVAERTAELMAAQDALRQAQKMEAVGQLTGGLAHDFNNLLTGISGSLEMIQMRLAQGRTGEVDRYVVAAQGAAKRAAALTHRLLAFSRRQTLAPKPTDVKQLVSGVEDLIARTVGPAVQLETVHAAGLWPSLIDPSQLENAVLNLCINARDAMPDGGTITIETCNRWMDERMAKQRGLDPGQYISLCVSDTGTGMAPDVIAKAFDPFFTTKPIGEGTGLGLSMIYGFAKQSGGSVAIYSEVGQGTMVCVYLPRHLGDAEAAEDESELEAAPRADAGETVLVVDDEPTVRMLVAEVLTDLGYIAIEAADGPAGLKVINSDLRIDLLVTDVGLPGGLNGRQVADAARAVRSDLKVLFITGYAENAVLSHGHLAAGMHVLTKPFAMDVLATRIRDLIEG</sequence>
<dbReference type="SMART" id="SM00448">
    <property type="entry name" value="REC"/>
    <property type="match status" value="1"/>
</dbReference>
<dbReference type="AlphaFoldDB" id="A0A840YSI3"/>
<feature type="domain" description="Histidine kinase" evidence="5">
    <location>
        <begin position="134"/>
        <end position="358"/>
    </location>
</feature>
<evidence type="ECO:0000259" key="8">
    <source>
        <dbReference type="PROSITE" id="PS50113"/>
    </source>
</evidence>